<dbReference type="WBParaSite" id="Pan_g19912.t1">
    <property type="protein sequence ID" value="Pan_g19912.t1"/>
    <property type="gene ID" value="Pan_g19912"/>
</dbReference>
<keyword evidence="1" id="KW-1185">Reference proteome</keyword>
<reference evidence="2" key="2">
    <citation type="submission" date="2020-10" db="UniProtKB">
        <authorList>
            <consortium name="WormBaseParasite"/>
        </authorList>
    </citation>
    <scope>IDENTIFICATION</scope>
</reference>
<organism evidence="1 2">
    <name type="scientific">Panagrellus redivivus</name>
    <name type="common">Microworm</name>
    <dbReference type="NCBI Taxonomy" id="6233"/>
    <lineage>
        <taxon>Eukaryota</taxon>
        <taxon>Metazoa</taxon>
        <taxon>Ecdysozoa</taxon>
        <taxon>Nematoda</taxon>
        <taxon>Chromadorea</taxon>
        <taxon>Rhabditida</taxon>
        <taxon>Tylenchina</taxon>
        <taxon>Panagrolaimomorpha</taxon>
        <taxon>Panagrolaimoidea</taxon>
        <taxon>Panagrolaimidae</taxon>
        <taxon>Panagrellus</taxon>
    </lineage>
</organism>
<evidence type="ECO:0000313" key="2">
    <source>
        <dbReference type="WBParaSite" id="Pan_g19912.t1"/>
    </source>
</evidence>
<name>A0A7E4ZVL1_PANRE</name>
<evidence type="ECO:0000313" key="1">
    <source>
        <dbReference type="Proteomes" id="UP000492821"/>
    </source>
</evidence>
<sequence length="109" mass="12082">MKEETQPKNHVIIFVSLRAPTQTSRPKPCFISFIFRAYLLRVPRRAAVLTSEPVPKPEQVPSALPSKPLVLQQSLLSPSFKLYISFILKTQTTTARGCCPAVAFSLPAS</sequence>
<proteinExistence type="predicted"/>
<dbReference type="AlphaFoldDB" id="A0A7E4ZVL1"/>
<protein>
    <submittedName>
        <fullName evidence="2">Uncharacterized protein</fullName>
    </submittedName>
</protein>
<dbReference type="Proteomes" id="UP000492821">
    <property type="component" value="Unassembled WGS sequence"/>
</dbReference>
<accession>A0A7E4ZVL1</accession>
<reference evidence="1" key="1">
    <citation type="journal article" date="2013" name="Genetics">
        <title>The draft genome and transcriptome of Panagrellus redivivus are shaped by the harsh demands of a free-living lifestyle.</title>
        <authorList>
            <person name="Srinivasan J."/>
            <person name="Dillman A.R."/>
            <person name="Macchietto M.G."/>
            <person name="Heikkinen L."/>
            <person name="Lakso M."/>
            <person name="Fracchia K.M."/>
            <person name="Antoshechkin I."/>
            <person name="Mortazavi A."/>
            <person name="Wong G."/>
            <person name="Sternberg P.W."/>
        </authorList>
    </citation>
    <scope>NUCLEOTIDE SEQUENCE [LARGE SCALE GENOMIC DNA]</scope>
    <source>
        <strain evidence="1">MT8872</strain>
    </source>
</reference>